<evidence type="ECO:0000259" key="2">
    <source>
        <dbReference type="Pfam" id="PF02541"/>
    </source>
</evidence>
<keyword evidence="4" id="KW-1185">Reference proteome</keyword>
<reference evidence="3" key="1">
    <citation type="submission" date="2020-03" db="EMBL/GenBank/DDBJ databases">
        <authorList>
            <person name="Guo F."/>
        </authorList>
    </citation>
    <scope>NUCLEOTIDE SEQUENCE</scope>
    <source>
        <strain evidence="3">JCM 30134</strain>
    </source>
</reference>
<sequence>MTRHPKMDTSPTMDSTATSPISPTTQFLAAIDLGSNSFHLLICLWRDGKLTEVARQKEMVQLARGMDAQGNLAPEALQRAQACLTHFQEILSSYPQAIKRSVGTQALRQCQNLAEFLHMAEPLLGCPIEIISGQREAELVYRGVQFCLPAAQRHEQSLIVDIGGASTELLIGQGPQIKHWHSFSLGCVDLANRFLGGSRPRRKIPAQALEQAYQYSYDLLSEQAAAFNNMSWALTLGASGTMRVILDLLPVQPAPPRITQAHLQQLLEELRVSGEISEQIPDSLRWDVLPAGLALLSAIFDSLNIEQLDVSPGSIKEGMMLESLDGITASMNQHQPKMN</sequence>
<name>A0A9E5JZJ5_9GAMM</name>
<evidence type="ECO:0000313" key="4">
    <source>
        <dbReference type="Proteomes" id="UP000787472"/>
    </source>
</evidence>
<proteinExistence type="predicted"/>
<comment type="caution">
    <text evidence="3">The sequence shown here is derived from an EMBL/GenBank/DDBJ whole genome shotgun (WGS) entry which is preliminary data.</text>
</comment>
<gene>
    <name evidence="3" type="ORF">G8770_08150</name>
</gene>
<accession>A0A9E5JZJ5</accession>
<dbReference type="PANTHER" id="PTHR30005:SF0">
    <property type="entry name" value="RETROGRADE REGULATION PROTEIN 2"/>
    <property type="match status" value="1"/>
</dbReference>
<evidence type="ECO:0000256" key="1">
    <source>
        <dbReference type="SAM" id="MobiDB-lite"/>
    </source>
</evidence>
<dbReference type="InterPro" id="IPR050273">
    <property type="entry name" value="GppA/Ppx_hydrolase"/>
</dbReference>
<evidence type="ECO:0000313" key="3">
    <source>
        <dbReference type="EMBL" id="NHO65507.1"/>
    </source>
</evidence>
<feature type="region of interest" description="Disordered" evidence="1">
    <location>
        <begin position="1"/>
        <end position="20"/>
    </location>
</feature>
<protein>
    <submittedName>
        <fullName evidence="3">Ppx/GppA family phosphatase</fullName>
    </submittedName>
</protein>
<dbReference type="Proteomes" id="UP000787472">
    <property type="component" value="Unassembled WGS sequence"/>
</dbReference>
<feature type="compositionally biased region" description="Polar residues" evidence="1">
    <location>
        <begin position="9"/>
        <end position="20"/>
    </location>
</feature>
<dbReference type="Gene3D" id="3.30.420.150">
    <property type="entry name" value="Exopolyphosphatase. Domain 2"/>
    <property type="match status" value="1"/>
</dbReference>
<dbReference type="PANTHER" id="PTHR30005">
    <property type="entry name" value="EXOPOLYPHOSPHATASE"/>
    <property type="match status" value="1"/>
</dbReference>
<feature type="domain" description="Ppx/GppA phosphatase N-terminal" evidence="2">
    <location>
        <begin position="46"/>
        <end position="324"/>
    </location>
</feature>
<dbReference type="AlphaFoldDB" id="A0A9E5JZJ5"/>
<dbReference type="Pfam" id="PF02541">
    <property type="entry name" value="Ppx-GppA"/>
    <property type="match status" value="1"/>
</dbReference>
<dbReference type="GO" id="GO:0016462">
    <property type="term" value="F:pyrophosphatase activity"/>
    <property type="evidence" value="ECO:0007669"/>
    <property type="project" value="TreeGrafter"/>
</dbReference>
<dbReference type="EMBL" id="JAAONZ010000004">
    <property type="protein sequence ID" value="NHO65507.1"/>
    <property type="molecule type" value="Genomic_DNA"/>
</dbReference>
<dbReference type="InterPro" id="IPR043129">
    <property type="entry name" value="ATPase_NBD"/>
</dbReference>
<dbReference type="RefSeq" id="WP_167184521.1">
    <property type="nucleotide sequence ID" value="NZ_JAAONZ010000004.1"/>
</dbReference>
<dbReference type="CDD" id="cd24053">
    <property type="entry name" value="ASKHA_NBD_EcPPX-GppA-like"/>
    <property type="match status" value="1"/>
</dbReference>
<dbReference type="Gene3D" id="3.30.420.40">
    <property type="match status" value="1"/>
</dbReference>
<dbReference type="SUPFAM" id="SSF53067">
    <property type="entry name" value="Actin-like ATPase domain"/>
    <property type="match status" value="2"/>
</dbReference>
<organism evidence="3 4">
    <name type="scientific">Pseudomaricurvus hydrocarbonicus</name>
    <dbReference type="NCBI Taxonomy" id="1470433"/>
    <lineage>
        <taxon>Bacteria</taxon>
        <taxon>Pseudomonadati</taxon>
        <taxon>Pseudomonadota</taxon>
        <taxon>Gammaproteobacteria</taxon>
        <taxon>Cellvibrionales</taxon>
        <taxon>Cellvibrionaceae</taxon>
        <taxon>Pseudomaricurvus</taxon>
    </lineage>
</organism>
<dbReference type="InterPro" id="IPR003695">
    <property type="entry name" value="Ppx_GppA_N"/>
</dbReference>